<keyword evidence="2" id="KW-1185">Reference proteome</keyword>
<dbReference type="Proteomes" id="UP000246171">
    <property type="component" value="Unassembled WGS sequence"/>
</dbReference>
<dbReference type="Gene3D" id="3.50.50.60">
    <property type="entry name" value="FAD/NAD(P)-binding domain"/>
    <property type="match status" value="1"/>
</dbReference>
<comment type="caution">
    <text evidence="1">The sequence shown here is derived from an EMBL/GenBank/DDBJ whole genome shotgun (WGS) entry which is preliminary data.</text>
</comment>
<dbReference type="EMBL" id="MSFU01000013">
    <property type="protein sequence ID" value="PWY72767.1"/>
    <property type="molecule type" value="Genomic_DNA"/>
</dbReference>
<dbReference type="InterPro" id="IPR036188">
    <property type="entry name" value="FAD/NAD-bd_sf"/>
</dbReference>
<sequence>MLVSESQYKPVIYDTLLDDRVQGLIKTTLLQPEHAIVNTYVRRFDHSLYKYIYHKDFGLRRELGPNHMMQKELRIRAKLLVQFIDYCVLKHTTIYKATKIRAARLIATKKFEVTNTVVLI</sequence>
<dbReference type="GeneID" id="37058547"/>
<protein>
    <submittedName>
        <fullName evidence="1">Uncharacterized protein</fullName>
    </submittedName>
</protein>
<organism evidence="1 2">
    <name type="scientific">Aspergillus eucalypticola (strain CBS 122712 / IBT 29274)</name>
    <dbReference type="NCBI Taxonomy" id="1448314"/>
    <lineage>
        <taxon>Eukaryota</taxon>
        <taxon>Fungi</taxon>
        <taxon>Dikarya</taxon>
        <taxon>Ascomycota</taxon>
        <taxon>Pezizomycotina</taxon>
        <taxon>Eurotiomycetes</taxon>
        <taxon>Eurotiomycetidae</taxon>
        <taxon>Eurotiales</taxon>
        <taxon>Aspergillaceae</taxon>
        <taxon>Aspergillus</taxon>
        <taxon>Aspergillus subgen. Circumdati</taxon>
    </lineage>
</organism>
<gene>
    <name evidence="1" type="ORF">BO83DRAFT_445965</name>
</gene>
<dbReference type="AlphaFoldDB" id="A0A317VHW9"/>
<evidence type="ECO:0000313" key="2">
    <source>
        <dbReference type="Proteomes" id="UP000246171"/>
    </source>
</evidence>
<reference evidence="1" key="1">
    <citation type="submission" date="2016-12" db="EMBL/GenBank/DDBJ databases">
        <title>The genomes of Aspergillus section Nigri reveals drivers in fungal speciation.</title>
        <authorList>
            <consortium name="DOE Joint Genome Institute"/>
            <person name="Vesth T.C."/>
            <person name="Nybo J."/>
            <person name="Theobald S."/>
            <person name="Brandl J."/>
            <person name="Frisvad J.C."/>
            <person name="Nielsen K.F."/>
            <person name="Lyhne E.K."/>
            <person name="Kogle M.E."/>
            <person name="Kuo A."/>
            <person name="Riley R."/>
            <person name="Clum A."/>
            <person name="Nolan M."/>
            <person name="Lipzen A."/>
            <person name="Salamov A."/>
            <person name="Henrissat B."/>
            <person name="Wiebenga A."/>
            <person name="De vries R.P."/>
            <person name="Grigoriev I.V."/>
            <person name="Mortensen U.H."/>
            <person name="Andersen M.R."/>
            <person name="Baker S.E."/>
        </authorList>
    </citation>
    <scope>NUCLEOTIDE SEQUENCE</scope>
    <source>
        <strain evidence="1">CBS 122712</strain>
    </source>
</reference>
<name>A0A317VHW9_ASPEC</name>
<dbReference type="RefSeq" id="XP_025387920.1">
    <property type="nucleotide sequence ID" value="XM_025536585.1"/>
</dbReference>
<evidence type="ECO:0000313" key="1">
    <source>
        <dbReference type="EMBL" id="PWY72767.1"/>
    </source>
</evidence>
<accession>A0A317VHW9</accession>
<proteinExistence type="predicted"/>
<dbReference type="VEuPathDB" id="FungiDB:BO83DRAFT_445965"/>